<proteinExistence type="predicted"/>
<reference evidence="1" key="1">
    <citation type="submission" date="2023-03" db="EMBL/GenBank/DDBJ databases">
        <title>Massive genome expansion in bonnet fungi (Mycena s.s.) driven by repeated elements and novel gene families across ecological guilds.</title>
        <authorList>
            <consortium name="Lawrence Berkeley National Laboratory"/>
            <person name="Harder C.B."/>
            <person name="Miyauchi S."/>
            <person name="Viragh M."/>
            <person name="Kuo A."/>
            <person name="Thoen E."/>
            <person name="Andreopoulos B."/>
            <person name="Lu D."/>
            <person name="Skrede I."/>
            <person name="Drula E."/>
            <person name="Henrissat B."/>
            <person name="Morin E."/>
            <person name="Kohler A."/>
            <person name="Barry K."/>
            <person name="LaButti K."/>
            <person name="Morin E."/>
            <person name="Salamov A."/>
            <person name="Lipzen A."/>
            <person name="Mereny Z."/>
            <person name="Hegedus B."/>
            <person name="Baldrian P."/>
            <person name="Stursova M."/>
            <person name="Weitz H."/>
            <person name="Taylor A."/>
            <person name="Grigoriev I.V."/>
            <person name="Nagy L.G."/>
            <person name="Martin F."/>
            <person name="Kauserud H."/>
        </authorList>
    </citation>
    <scope>NUCLEOTIDE SEQUENCE</scope>
    <source>
        <strain evidence="1">CBHHK182m</strain>
    </source>
</reference>
<organism evidence="1 2">
    <name type="scientific">Mycena metata</name>
    <dbReference type="NCBI Taxonomy" id="1033252"/>
    <lineage>
        <taxon>Eukaryota</taxon>
        <taxon>Fungi</taxon>
        <taxon>Dikarya</taxon>
        <taxon>Basidiomycota</taxon>
        <taxon>Agaricomycotina</taxon>
        <taxon>Agaricomycetes</taxon>
        <taxon>Agaricomycetidae</taxon>
        <taxon>Agaricales</taxon>
        <taxon>Marasmiineae</taxon>
        <taxon>Mycenaceae</taxon>
        <taxon>Mycena</taxon>
    </lineage>
</organism>
<dbReference type="AlphaFoldDB" id="A0AAD7J3B0"/>
<protein>
    <submittedName>
        <fullName evidence="1">Uncharacterized protein</fullName>
    </submittedName>
</protein>
<evidence type="ECO:0000313" key="1">
    <source>
        <dbReference type="EMBL" id="KAJ7755204.1"/>
    </source>
</evidence>
<accession>A0AAD7J3B0</accession>
<name>A0AAD7J3B0_9AGAR</name>
<dbReference type="Proteomes" id="UP001215598">
    <property type="component" value="Unassembled WGS sequence"/>
</dbReference>
<sequence>MNAPPQPSFGLRLASNRVVVYVQMDNQPGFRDGSLAAELRVVAQLEAVLVNTAAISQSDILIVRRSQHMGNSTSSAASAHTVFGPWIVPPPVLMTPPGPWSNGADAEVYSGWRSITGWRLQMLLRGRFNFRLSSSNYNMWRKWASQDAAARASYAQALQAYNRSESLWTRPHITVSVTALPTPQHPTRYTYRRTYHIYSYNDNPAQDLESLDLDRQYTEHHRPHTPRERSTPAEFPRPVTYHSAAILTRSSSNSSFTYLQSVFDVCSSFNRTPPSHISSL</sequence>
<comment type="caution">
    <text evidence="1">The sequence shown here is derived from an EMBL/GenBank/DDBJ whole genome shotgun (WGS) entry which is preliminary data.</text>
</comment>
<evidence type="ECO:0000313" key="2">
    <source>
        <dbReference type="Proteomes" id="UP001215598"/>
    </source>
</evidence>
<keyword evidence="2" id="KW-1185">Reference proteome</keyword>
<gene>
    <name evidence="1" type="ORF">B0H16DRAFT_1830836</name>
</gene>
<dbReference type="EMBL" id="JARKIB010000050">
    <property type="protein sequence ID" value="KAJ7755204.1"/>
    <property type="molecule type" value="Genomic_DNA"/>
</dbReference>